<dbReference type="InterPro" id="IPR013783">
    <property type="entry name" value="Ig-like_fold"/>
</dbReference>
<name>A0A0G1JN47_9BACT</name>
<dbReference type="PATRIC" id="fig|1618384.3.peg.704"/>
<accession>A0A0G1JN47</accession>
<feature type="transmembrane region" description="Helical" evidence="1">
    <location>
        <begin position="348"/>
        <end position="363"/>
    </location>
</feature>
<proteinExistence type="predicted"/>
<dbReference type="Gene3D" id="2.60.40.10">
    <property type="entry name" value="Immunoglobulins"/>
    <property type="match status" value="1"/>
</dbReference>
<evidence type="ECO:0000313" key="2">
    <source>
        <dbReference type="EMBL" id="KKT72790.1"/>
    </source>
</evidence>
<feature type="transmembrane region" description="Helical" evidence="1">
    <location>
        <begin position="320"/>
        <end position="342"/>
    </location>
</feature>
<keyword evidence="1" id="KW-1133">Transmembrane helix</keyword>
<feature type="transmembrane region" description="Helical" evidence="1">
    <location>
        <begin position="456"/>
        <end position="474"/>
    </location>
</feature>
<evidence type="ECO:0008006" key="4">
    <source>
        <dbReference type="Google" id="ProtNLM"/>
    </source>
</evidence>
<comment type="caution">
    <text evidence="2">The sequence shown here is derived from an EMBL/GenBank/DDBJ whole genome shotgun (WGS) entry which is preliminary data.</text>
</comment>
<keyword evidence="1" id="KW-0472">Membrane</keyword>
<dbReference type="AlphaFoldDB" id="A0A0G1JN47"/>
<keyword evidence="1" id="KW-0812">Transmembrane</keyword>
<evidence type="ECO:0000256" key="1">
    <source>
        <dbReference type="SAM" id="Phobius"/>
    </source>
</evidence>
<reference evidence="2 3" key="1">
    <citation type="journal article" date="2015" name="Nature">
        <title>rRNA introns, odd ribosomes, and small enigmatic genomes across a large radiation of phyla.</title>
        <authorList>
            <person name="Brown C.T."/>
            <person name="Hug L.A."/>
            <person name="Thomas B.C."/>
            <person name="Sharon I."/>
            <person name="Castelle C.J."/>
            <person name="Singh A."/>
            <person name="Wilkins M.J."/>
            <person name="Williams K.H."/>
            <person name="Banfield J.F."/>
        </authorList>
    </citation>
    <scope>NUCLEOTIDE SEQUENCE [LARGE SCALE GENOMIC DNA]</scope>
</reference>
<protein>
    <recommendedName>
        <fullName evidence="4">Bacterial Ig-like domain-containing protein</fullName>
    </recommendedName>
</protein>
<gene>
    <name evidence="2" type="ORF">UW68_C0025G0005</name>
</gene>
<sequence>MLLFARPSRAAQTPVSATVPDLSVNPPILISPGANATVQTTRPTLSWSRPSPLPISPLNHFDLYLDGALFASSLSNSLTSVDFYFYSASASGGIFYVSPKTDLTQGYHTWSVTAFNDAGNSASSETRTFYIDSISPFVSLTSVEELSISWTSSIPASIPAIDSRYFTVQTASPLLKGGVEAYANFQIILVCPQNIPCTNQTYTSNAPTALWEHRFSGLINGRTYTLKASATDAAGNSTTFPDFFITYGTSIIVTPSASPSATLTGSPTPTTFPELVLPSPVTPPPGLLNVITPTQIVFRPPVSPTPPPVKSPAKFSPIDLFYNFLIVLIIFGLPLHLTMAAIGTKTPLRFIHQFLFILAYPFLRAKKYRTSAFCFIDIFISDKLDHPWQSVVTDTQGYFNLKSPIPENIYISLSSIGRSWKNNLFKGQIILTSCLFPMPTKPLDDRSRLLKSIYDIRAIPLIVALLTSTTAMIIRPSYFILIYIYFSLQYAFSEYLYPKINK</sequence>
<dbReference type="STRING" id="1618384.UW68_C0025G0005"/>
<dbReference type="EMBL" id="LCJG01000025">
    <property type="protein sequence ID" value="KKT72790.1"/>
    <property type="molecule type" value="Genomic_DNA"/>
</dbReference>
<organism evidence="2 3">
    <name type="scientific">Candidatus Collierbacteria bacterium GW2011_GWB1_44_6</name>
    <dbReference type="NCBI Taxonomy" id="1618384"/>
    <lineage>
        <taxon>Bacteria</taxon>
        <taxon>Candidatus Collieribacteriota</taxon>
    </lineage>
</organism>
<dbReference type="Proteomes" id="UP000034835">
    <property type="component" value="Unassembled WGS sequence"/>
</dbReference>
<evidence type="ECO:0000313" key="3">
    <source>
        <dbReference type="Proteomes" id="UP000034835"/>
    </source>
</evidence>